<feature type="region of interest" description="Disordered" evidence="1">
    <location>
        <begin position="1554"/>
        <end position="1637"/>
    </location>
</feature>
<feature type="transmembrane region" description="Helical" evidence="2">
    <location>
        <begin position="208"/>
        <end position="227"/>
    </location>
</feature>
<evidence type="ECO:0000256" key="2">
    <source>
        <dbReference type="SAM" id="Phobius"/>
    </source>
</evidence>
<dbReference type="Pfam" id="PF25474">
    <property type="entry name" value="TPR_TmcB"/>
    <property type="match status" value="1"/>
</dbReference>
<feature type="compositionally biased region" description="Pro residues" evidence="1">
    <location>
        <begin position="1475"/>
        <end position="1490"/>
    </location>
</feature>
<dbReference type="SMART" id="SM00091">
    <property type="entry name" value="PAS"/>
    <property type="match status" value="2"/>
</dbReference>
<feature type="compositionally biased region" description="Acidic residues" evidence="1">
    <location>
        <begin position="1438"/>
        <end position="1448"/>
    </location>
</feature>
<feature type="compositionally biased region" description="Basic and acidic residues" evidence="1">
    <location>
        <begin position="1711"/>
        <end position="1725"/>
    </location>
</feature>
<reference evidence="4 5" key="1">
    <citation type="journal article" date="2021" name="Sci. Rep.">
        <title>Genome sequencing of the multicellular alga Astrephomene provides insights into convergent evolution of germ-soma differentiation.</title>
        <authorList>
            <person name="Yamashita S."/>
            <person name="Yamamoto K."/>
            <person name="Matsuzaki R."/>
            <person name="Suzuki S."/>
            <person name="Yamaguchi H."/>
            <person name="Hirooka S."/>
            <person name="Minakuchi Y."/>
            <person name="Miyagishima S."/>
            <person name="Kawachi M."/>
            <person name="Toyoda A."/>
            <person name="Nozaki H."/>
        </authorList>
    </citation>
    <scope>NUCLEOTIDE SEQUENCE [LARGE SCALE GENOMIC DNA]</scope>
    <source>
        <strain evidence="4 5">NIES-4017</strain>
    </source>
</reference>
<accession>A0AAD3E0N0</accession>
<gene>
    <name evidence="4" type="ORF">Agub_g13936</name>
</gene>
<dbReference type="Pfam" id="PF13426">
    <property type="entry name" value="PAS_9"/>
    <property type="match status" value="1"/>
</dbReference>
<feature type="transmembrane region" description="Helical" evidence="2">
    <location>
        <begin position="302"/>
        <end position="323"/>
    </location>
</feature>
<keyword evidence="2" id="KW-0812">Transmembrane</keyword>
<organism evidence="4 5">
    <name type="scientific">Astrephomene gubernaculifera</name>
    <dbReference type="NCBI Taxonomy" id="47775"/>
    <lineage>
        <taxon>Eukaryota</taxon>
        <taxon>Viridiplantae</taxon>
        <taxon>Chlorophyta</taxon>
        <taxon>core chlorophytes</taxon>
        <taxon>Chlorophyceae</taxon>
        <taxon>CS clade</taxon>
        <taxon>Chlamydomonadales</taxon>
        <taxon>Astrephomenaceae</taxon>
        <taxon>Astrephomene</taxon>
    </lineage>
</organism>
<dbReference type="PANTHER" id="PTHR31600">
    <property type="entry name" value="TINY MACROCYSTS PROTEIN B-RELATED"/>
    <property type="match status" value="1"/>
</dbReference>
<sequence>MSYAPSVGSSSSSRARKPSIGIKDGDEDGQGGNELDPVHRSSVENAVFGVLFTLSKENSETRIVYRWVLLKVLLDGWQLFTTIIQPMKQGWDINQNGRVWKVVNVLSFGWLSGLGYSAYVAMLYGMVGMLMANIALCVWVAWCFKEQRFPVIWPIKVLRLFTSVFFQALDVTSLNLLQVGISCRLSGPGHHLHLDLFPDRSCSEMPHVIHAIVSGLSLVVFILLALLTNMAEVEVNPTSRRPMALGHSGAEVFTFAVKALMTLVDVFIGWRRVSAVCYLLLALLLTWQYLRWSPNLVQWMNYLKTGVSAAITWCAAILTLLVFNPGMKEKDKPEWAHAMTLLMLVGLAPAFGVGALASWWYLRRMTAAARKALKEVVATNPLFKDIDMFESPRDVEIAARCCRVWVDRNVLDKDALAMAQNFIKAGRAQFPNDAFVALVQANFMIDALGVNQSGSRQVEAARKLGPGPMSRFIIFVRQQQATQKAAGNTVAGGQGSAMDLLGYVEYQRKQRMVVRLHREALQAMCNFWRALDTSRVSFTTLSRTLADIDSSVSQAQEAYRVVLETYGNSPRLVRLYGKFLETVKNDPWGAANYFAEADRLEQVKEDDGNGPLLPDGTPLSRMDDLATAVLVTASSGEIQMANKQAHVLFGYKKGDLDGKPLSALLAPHTNHRLTECLAGLVAERSKEVLSVGSVTATGPETAISQVSATADVLGMHRERMVFDLRISISRASGVGEDSTFIALLEPVPVAKNMARLWVAPNGVVAACDPNFVAYFGFSASDVLGAHLGSLMSCNGPMQKSADSPTVAGGKEEKGKSDPGLWDTEAVSEVGSDDMATVNMLDRLLAQSGFGGSSSPCLVTHRHIGPLPFHALAKPLGELPASPLYEIRLRPQSPEPLLVMVVDRKGAIKYATNQLASILSPKAQRHSISMHEGGGAEAQSAGHRAGGLLKGGAGRGILGPAAALMTSYTLQDFLPAPWKDMHTKLLQEPAAPASRGLNGRWTCRQAGDGPGPTLELRSAHGKPLYMRVSVSSGDNVAQEHHVVRLASSSLENALSERRLRLSLGSDGCVTAVSTSTPSQLFGFDVTQLMGRPIWELVEGLDSVLATVGDRRPGSSYSSRFGKEDAVAMMSSLLHGASAAAIGSSWRVTVTPPLLVTGATRLSSELLLAQRATRSRPALMQMHVHLAEFNGGGGLIVGPDVDPSSVALVDLWPTPAVTGVLELDAHGRIASVREEVTRPAGLLFGIPSETLLGEHLADMLALPQGKHVADLLSATGTKRSSLKKGRKDPGVKIGPVHVLSAVHADGRPLLLDVQVVARLGSGQPVTALLRMHSTPLHMAPQGAANGASARAAAAAAAAAAVVVPVSIRNQPAPVEQFQPNSGALPRTGSMKSPFAIAGNGPTAAGSGRFAGAMGSGKFGAAAAGKLSGVFKEVPALQEEVIEESPEEEPETPTPKRSIGDITSPDMRCSVRVSAPSTPSPPLPPNTPPPPPALDLELPLPGVVTNGATAAAERLASLVGSLAADVPGSERMLGMPSRQPTSCFDPSVEADIRELRMASAAGLSPREPQQQPMVRSASKLRPQGAKRRASPPPQAAGAGAVVQDDEDEDKVVPMGTEGSASSREGRSSDSENGMVVEVSPQSLRRVSEWVQTKGAVFQNTKAPVDRTGSTGEDMDEPSFSRSNGPSPANDRPAFASVGSGREVAAVAPQQVHIGRLEPNRGIELRTGDDGDSDGGQSAVSGQSGMSGISSASGAEFKRGKRFRKLVKMMDSGQAEQVLLRLRRGALMIMAVLAIVHIISFTLVVDSIKNQQNSMLQLYTAGRIHRYLMEMLINTRSLDQALKNKAPPTLYTINDTDTFADRVFNYATMVKELTNRVSEDNKNQELIKEEFYYTSLRVWAGVDATGKDVYGNYSLWDTVTLLYAASKDVYQNYKGWAAAGVNISSTQAGQTLLKSDNDVYVVYRTVLDTLLVIAKGNTNKVQYLQLGMLAAEGCMVSVMAAMSLTYLLRKLEVTRYRLYGIFLAIPVGLTRALCTHITNSLTLEEDEDDDDDEDAPARQDPNPQDDANRRRHATLGPEPMPTKESGDNPHSLDADPSRKLASSASMKNAELLGGADRQDSGRRGGWLTSCLSCLPGLSPTSATNRGRYRRSSILPWLGAEQHTVMRSGNSTSNAAIKSAPVVKRHLTRDARDTAKMLLPFVVWSLMVVIIYAVSVSNLQNATPLVAIAEVANFNNARTLRTCFYSQELASEEDPSKLKARRALVKSTALKLRDAFYTLELGDDAYKALGENTEKFPLVTAGLAYETHEMTALFYSNTGCLRIESPCPGPEYRYYQISRSGVDSVMQVYLKHLFAFSEDNSTEPPGLNNTHFDFIYNVGMHDLTDAIIEIGLKQFDYISVLFGRVVLLHIILFIFLFFCLLGFTVLLLNPFIKRIKKEKRRIAELLSQLPMELDVEKLVQRALGEAEAALSNPGGGMVTATEASAPSNTMKDNQGFSDAAKVWKTILKQASSSALSARPSQSGRN</sequence>
<feature type="transmembrane region" description="Helical" evidence="2">
    <location>
        <begin position="2192"/>
        <end position="2210"/>
    </location>
</feature>
<feature type="region of interest" description="Disordered" evidence="1">
    <location>
        <begin position="798"/>
        <end position="819"/>
    </location>
</feature>
<comment type="caution">
    <text evidence="4">The sequence shown here is derived from an EMBL/GenBank/DDBJ whole genome shotgun (WGS) entry which is preliminary data.</text>
</comment>
<keyword evidence="2" id="KW-1133">Transmembrane helix</keyword>
<dbReference type="Proteomes" id="UP001054857">
    <property type="component" value="Unassembled WGS sequence"/>
</dbReference>
<feature type="transmembrane region" description="Helical" evidence="2">
    <location>
        <begin position="151"/>
        <end position="169"/>
    </location>
</feature>
<dbReference type="InterPro" id="IPR057352">
    <property type="entry name" value="TPR_TmcB/C"/>
</dbReference>
<keyword evidence="5" id="KW-1185">Reference proteome</keyword>
<feature type="region of interest" description="Disordered" evidence="1">
    <location>
        <begin position="1706"/>
        <end position="1749"/>
    </location>
</feature>
<feature type="transmembrane region" description="Helical" evidence="2">
    <location>
        <begin position="1782"/>
        <end position="1801"/>
    </location>
</feature>
<keyword evidence="2" id="KW-0472">Membrane</keyword>
<evidence type="ECO:0000259" key="3">
    <source>
        <dbReference type="PROSITE" id="PS50112"/>
    </source>
</evidence>
<dbReference type="Gene3D" id="3.30.450.20">
    <property type="entry name" value="PAS domain"/>
    <property type="match status" value="1"/>
</dbReference>
<dbReference type="EMBL" id="BMAR01000051">
    <property type="protein sequence ID" value="GFR51520.1"/>
    <property type="molecule type" value="Genomic_DNA"/>
</dbReference>
<feature type="compositionally biased region" description="Low complexity" evidence="1">
    <location>
        <begin position="1731"/>
        <end position="1749"/>
    </location>
</feature>
<proteinExistence type="predicted"/>
<feature type="transmembrane region" description="Helical" evidence="2">
    <location>
        <begin position="2401"/>
        <end position="2427"/>
    </location>
</feature>
<dbReference type="CDD" id="cd00130">
    <property type="entry name" value="PAS"/>
    <property type="match status" value="1"/>
</dbReference>
<feature type="region of interest" description="Disordered" evidence="1">
    <location>
        <begin position="1438"/>
        <end position="1490"/>
    </location>
</feature>
<feature type="compositionally biased region" description="Acidic residues" evidence="1">
    <location>
        <begin position="2040"/>
        <end position="2050"/>
    </location>
</feature>
<feature type="compositionally biased region" description="Low complexity" evidence="1">
    <location>
        <begin position="1"/>
        <end position="13"/>
    </location>
</feature>
<feature type="domain" description="PAS" evidence="3">
    <location>
        <begin position="622"/>
        <end position="684"/>
    </location>
</feature>
<name>A0AAD3E0N0_9CHLO</name>
<feature type="region of interest" description="Disordered" evidence="1">
    <location>
        <begin position="2040"/>
        <end position="2099"/>
    </location>
</feature>
<protein>
    <recommendedName>
        <fullName evidence="3">PAS domain-containing protein</fullName>
    </recommendedName>
</protein>
<feature type="transmembrane region" description="Helical" evidence="2">
    <location>
        <begin position="122"/>
        <end position="144"/>
    </location>
</feature>
<dbReference type="InterPro" id="IPR052994">
    <property type="entry name" value="Tiny_macrocysts_regulators"/>
</dbReference>
<feature type="compositionally biased region" description="Basic and acidic residues" evidence="1">
    <location>
        <begin position="2080"/>
        <end position="2094"/>
    </location>
</feature>
<evidence type="ECO:0000313" key="5">
    <source>
        <dbReference type="Proteomes" id="UP001054857"/>
    </source>
</evidence>
<feature type="transmembrane region" description="Helical" evidence="2">
    <location>
        <begin position="273"/>
        <end position="290"/>
    </location>
</feature>
<dbReference type="PROSITE" id="PS50112">
    <property type="entry name" value="PAS"/>
    <property type="match status" value="1"/>
</dbReference>
<dbReference type="PANTHER" id="PTHR31600:SF2">
    <property type="entry name" value="GAMETE ENRICHED GENE 10 PROTEIN-RELATED"/>
    <property type="match status" value="1"/>
</dbReference>
<feature type="transmembrane region" description="Helical" evidence="2">
    <location>
        <begin position="335"/>
        <end position="362"/>
    </location>
</feature>
<evidence type="ECO:0000256" key="1">
    <source>
        <dbReference type="SAM" id="MobiDB-lite"/>
    </source>
</evidence>
<feature type="region of interest" description="Disordered" evidence="1">
    <location>
        <begin position="1652"/>
        <end position="1692"/>
    </location>
</feature>
<evidence type="ECO:0000313" key="4">
    <source>
        <dbReference type="EMBL" id="GFR51520.1"/>
    </source>
</evidence>
<dbReference type="InterPro" id="IPR000014">
    <property type="entry name" value="PAS"/>
</dbReference>
<feature type="region of interest" description="Disordered" evidence="1">
    <location>
        <begin position="1"/>
        <end position="36"/>
    </location>
</feature>
<feature type="transmembrane region" description="Helical" evidence="2">
    <location>
        <begin position="1979"/>
        <end position="2004"/>
    </location>
</feature>